<gene>
    <name evidence="9" type="ORF">GCM10009118_25740</name>
</gene>
<evidence type="ECO:0000256" key="4">
    <source>
        <dbReference type="ARBA" id="ARBA00009320"/>
    </source>
</evidence>
<evidence type="ECO:0000256" key="6">
    <source>
        <dbReference type="ARBA" id="ARBA00048212"/>
    </source>
</evidence>
<dbReference type="Pfam" id="PF01063">
    <property type="entry name" value="Aminotran_4"/>
    <property type="match status" value="1"/>
</dbReference>
<protein>
    <recommendedName>
        <fullName evidence="5">branched-chain-amino-acid transaminase</fullName>
        <ecNumber evidence="5">2.6.1.42</ecNumber>
    </recommendedName>
</protein>
<sequence>MTCLVNNNGEIIEGKAHAVESSSRAFLYGDGLFESVKVINGKPINIENHFARLKAGAELLKLRLPNYFSAEFFREKTQELIDKSGIKAGGRVRISIDRTSGGAYRPVSNEACYLIEVEDRPSNCFELNAKGLEVDLYINMRKQVCKLSNYKTKNGLLYIMASLEAEERQLDDVLLTNEKGIIIEATSSNLFVVSNGVLYTPGLEDGCLAGTMRMQIINLALENQMKVYECSIMPQNLLVADEVFLTNAVRGVMWVGGYRTKRYMNNVSRKFVDLLNAEYCI</sequence>
<dbReference type="Gene3D" id="3.20.10.10">
    <property type="entry name" value="D-amino Acid Aminotransferase, subunit A, domain 2"/>
    <property type="match status" value="1"/>
</dbReference>
<evidence type="ECO:0000256" key="3">
    <source>
        <dbReference type="ARBA" id="ARBA00005072"/>
    </source>
</evidence>
<evidence type="ECO:0000313" key="10">
    <source>
        <dbReference type="Proteomes" id="UP001501126"/>
    </source>
</evidence>
<evidence type="ECO:0000256" key="1">
    <source>
        <dbReference type="ARBA" id="ARBA00004824"/>
    </source>
</evidence>
<dbReference type="PANTHER" id="PTHR42743">
    <property type="entry name" value="AMINO-ACID AMINOTRANSFERASE"/>
    <property type="match status" value="1"/>
</dbReference>
<name>A0ABN1MS01_9FLAO</name>
<comment type="pathway">
    <text evidence="1">Amino-acid biosynthesis; L-isoleucine biosynthesis; L-isoleucine from 2-oxobutanoate: step 4/4.</text>
</comment>
<dbReference type="InterPro" id="IPR001544">
    <property type="entry name" value="Aminotrans_IV"/>
</dbReference>
<keyword evidence="10" id="KW-1185">Reference proteome</keyword>
<dbReference type="InterPro" id="IPR043131">
    <property type="entry name" value="BCAT-like_N"/>
</dbReference>
<accession>A0ABN1MS01</accession>
<proteinExistence type="inferred from homology"/>
<keyword evidence="9" id="KW-0808">Transferase</keyword>
<dbReference type="SUPFAM" id="SSF56752">
    <property type="entry name" value="D-aminoacid aminotransferase-like PLP-dependent enzymes"/>
    <property type="match status" value="1"/>
</dbReference>
<reference evidence="9 10" key="1">
    <citation type="journal article" date="2019" name="Int. J. Syst. Evol. Microbiol.">
        <title>The Global Catalogue of Microorganisms (GCM) 10K type strain sequencing project: providing services to taxonomists for standard genome sequencing and annotation.</title>
        <authorList>
            <consortium name="The Broad Institute Genomics Platform"/>
            <consortium name="The Broad Institute Genome Sequencing Center for Infectious Disease"/>
            <person name="Wu L."/>
            <person name="Ma J."/>
        </authorList>
    </citation>
    <scope>NUCLEOTIDE SEQUENCE [LARGE SCALE GENOMIC DNA]</scope>
    <source>
        <strain evidence="9 10">JCM 16083</strain>
    </source>
</reference>
<dbReference type="Proteomes" id="UP001501126">
    <property type="component" value="Unassembled WGS sequence"/>
</dbReference>
<dbReference type="InterPro" id="IPR050571">
    <property type="entry name" value="Class-IV_PLP-Dep_Aminotrnsfr"/>
</dbReference>
<comment type="catalytic activity">
    <reaction evidence="8">
        <text>L-leucine + 2-oxoglutarate = 4-methyl-2-oxopentanoate + L-glutamate</text>
        <dbReference type="Rhea" id="RHEA:18321"/>
        <dbReference type="ChEBI" id="CHEBI:16810"/>
        <dbReference type="ChEBI" id="CHEBI:17865"/>
        <dbReference type="ChEBI" id="CHEBI:29985"/>
        <dbReference type="ChEBI" id="CHEBI:57427"/>
        <dbReference type="EC" id="2.6.1.42"/>
    </reaction>
</comment>
<comment type="catalytic activity">
    <reaction evidence="7">
        <text>L-isoleucine + 2-oxoglutarate = (S)-3-methyl-2-oxopentanoate + L-glutamate</text>
        <dbReference type="Rhea" id="RHEA:24801"/>
        <dbReference type="ChEBI" id="CHEBI:16810"/>
        <dbReference type="ChEBI" id="CHEBI:29985"/>
        <dbReference type="ChEBI" id="CHEBI:35146"/>
        <dbReference type="ChEBI" id="CHEBI:58045"/>
        <dbReference type="EC" id="2.6.1.42"/>
    </reaction>
</comment>
<comment type="pathway">
    <text evidence="3">Amino-acid biosynthesis; L-leucine biosynthesis; L-leucine from 3-methyl-2-oxobutanoate: step 4/4.</text>
</comment>
<dbReference type="GO" id="GO:0008483">
    <property type="term" value="F:transaminase activity"/>
    <property type="evidence" value="ECO:0007669"/>
    <property type="project" value="UniProtKB-KW"/>
</dbReference>
<dbReference type="InterPro" id="IPR036038">
    <property type="entry name" value="Aminotransferase-like"/>
</dbReference>
<organism evidence="9 10">
    <name type="scientific">Wandonia haliotis</name>
    <dbReference type="NCBI Taxonomy" id="574963"/>
    <lineage>
        <taxon>Bacteria</taxon>
        <taxon>Pseudomonadati</taxon>
        <taxon>Bacteroidota</taxon>
        <taxon>Flavobacteriia</taxon>
        <taxon>Flavobacteriales</taxon>
        <taxon>Crocinitomicaceae</taxon>
        <taxon>Wandonia</taxon>
    </lineage>
</organism>
<dbReference type="EC" id="2.6.1.42" evidence="5"/>
<evidence type="ECO:0000256" key="2">
    <source>
        <dbReference type="ARBA" id="ARBA00004931"/>
    </source>
</evidence>
<evidence type="ECO:0000256" key="8">
    <source>
        <dbReference type="ARBA" id="ARBA00049229"/>
    </source>
</evidence>
<comment type="similarity">
    <text evidence="4">Belongs to the class-IV pyridoxal-phosphate-dependent aminotransferase family.</text>
</comment>
<dbReference type="Gene3D" id="3.30.470.10">
    <property type="match status" value="1"/>
</dbReference>
<dbReference type="CDD" id="cd00449">
    <property type="entry name" value="PLPDE_IV"/>
    <property type="match status" value="1"/>
</dbReference>
<evidence type="ECO:0000313" key="9">
    <source>
        <dbReference type="EMBL" id="GAA0876164.1"/>
    </source>
</evidence>
<comment type="caution">
    <text evidence="9">The sequence shown here is derived from an EMBL/GenBank/DDBJ whole genome shotgun (WGS) entry which is preliminary data.</text>
</comment>
<dbReference type="PANTHER" id="PTHR42743:SF11">
    <property type="entry name" value="AMINODEOXYCHORISMATE LYASE"/>
    <property type="match status" value="1"/>
</dbReference>
<dbReference type="EMBL" id="BAAAFH010000022">
    <property type="protein sequence ID" value="GAA0876164.1"/>
    <property type="molecule type" value="Genomic_DNA"/>
</dbReference>
<comment type="catalytic activity">
    <reaction evidence="6">
        <text>L-valine + 2-oxoglutarate = 3-methyl-2-oxobutanoate + L-glutamate</text>
        <dbReference type="Rhea" id="RHEA:24813"/>
        <dbReference type="ChEBI" id="CHEBI:11851"/>
        <dbReference type="ChEBI" id="CHEBI:16810"/>
        <dbReference type="ChEBI" id="CHEBI:29985"/>
        <dbReference type="ChEBI" id="CHEBI:57762"/>
        <dbReference type="EC" id="2.6.1.42"/>
    </reaction>
</comment>
<evidence type="ECO:0000256" key="5">
    <source>
        <dbReference type="ARBA" id="ARBA00013053"/>
    </source>
</evidence>
<comment type="pathway">
    <text evidence="2">Amino-acid biosynthesis; L-valine biosynthesis; L-valine from pyruvate: step 4/4.</text>
</comment>
<evidence type="ECO:0000256" key="7">
    <source>
        <dbReference type="ARBA" id="ARBA00048798"/>
    </source>
</evidence>
<dbReference type="RefSeq" id="WP_343788426.1">
    <property type="nucleotide sequence ID" value="NZ_BAAAFH010000022.1"/>
</dbReference>
<dbReference type="InterPro" id="IPR043132">
    <property type="entry name" value="BCAT-like_C"/>
</dbReference>
<keyword evidence="9" id="KW-0032">Aminotransferase</keyword>